<evidence type="ECO:0000313" key="2">
    <source>
        <dbReference type="EMBL" id="GMN35473.1"/>
    </source>
</evidence>
<keyword evidence="3" id="KW-1185">Reference proteome</keyword>
<protein>
    <submittedName>
        <fullName evidence="2">Uncharacterized protein</fullName>
    </submittedName>
</protein>
<comment type="caution">
    <text evidence="2">The sequence shown here is derived from an EMBL/GenBank/DDBJ whole genome shotgun (WGS) entry which is preliminary data.</text>
</comment>
<keyword evidence="1" id="KW-1133">Transmembrane helix</keyword>
<name>A0AA87ZXU8_FICCA</name>
<keyword evidence="1" id="KW-0812">Transmembrane</keyword>
<dbReference type="Proteomes" id="UP001187192">
    <property type="component" value="Unassembled WGS sequence"/>
</dbReference>
<dbReference type="AlphaFoldDB" id="A0AA87ZXU8"/>
<sequence>MCGTQWLGPTPVMVTKRLGILNLRVPMFENLNIYGGSAFAVSPALSSFPLSLFSKKKQGSPVAINDMRI</sequence>
<evidence type="ECO:0000256" key="1">
    <source>
        <dbReference type="SAM" id="Phobius"/>
    </source>
</evidence>
<accession>A0AA87ZXU8</accession>
<gene>
    <name evidence="2" type="ORF">TIFTF001_042230</name>
</gene>
<keyword evidence="1" id="KW-0472">Membrane</keyword>
<evidence type="ECO:0000313" key="3">
    <source>
        <dbReference type="Proteomes" id="UP001187192"/>
    </source>
</evidence>
<feature type="transmembrane region" description="Helical" evidence="1">
    <location>
        <begin position="33"/>
        <end position="53"/>
    </location>
</feature>
<dbReference type="EMBL" id="BTGU01002213">
    <property type="protein sequence ID" value="GMN35473.1"/>
    <property type="molecule type" value="Genomic_DNA"/>
</dbReference>
<organism evidence="2 3">
    <name type="scientific">Ficus carica</name>
    <name type="common">Common fig</name>
    <dbReference type="NCBI Taxonomy" id="3494"/>
    <lineage>
        <taxon>Eukaryota</taxon>
        <taxon>Viridiplantae</taxon>
        <taxon>Streptophyta</taxon>
        <taxon>Embryophyta</taxon>
        <taxon>Tracheophyta</taxon>
        <taxon>Spermatophyta</taxon>
        <taxon>Magnoliopsida</taxon>
        <taxon>eudicotyledons</taxon>
        <taxon>Gunneridae</taxon>
        <taxon>Pentapetalae</taxon>
        <taxon>rosids</taxon>
        <taxon>fabids</taxon>
        <taxon>Rosales</taxon>
        <taxon>Moraceae</taxon>
        <taxon>Ficeae</taxon>
        <taxon>Ficus</taxon>
    </lineage>
</organism>
<proteinExistence type="predicted"/>
<reference evidence="2" key="1">
    <citation type="submission" date="2023-07" db="EMBL/GenBank/DDBJ databases">
        <title>draft genome sequence of fig (Ficus carica).</title>
        <authorList>
            <person name="Takahashi T."/>
            <person name="Nishimura K."/>
        </authorList>
    </citation>
    <scope>NUCLEOTIDE SEQUENCE</scope>
</reference>